<accession>A0A0B7BLR8</accession>
<gene>
    <name evidence="1" type="primary">ORF199989</name>
</gene>
<reference evidence="1" key="1">
    <citation type="submission" date="2014-12" db="EMBL/GenBank/DDBJ databases">
        <title>Insight into the proteome of Arion vulgaris.</title>
        <authorList>
            <person name="Aradska J."/>
            <person name="Bulat T."/>
            <person name="Smidak R."/>
            <person name="Sarate P."/>
            <person name="Gangsoo J."/>
            <person name="Sialana F."/>
            <person name="Bilban M."/>
            <person name="Lubec G."/>
        </authorList>
    </citation>
    <scope>NUCLEOTIDE SEQUENCE</scope>
    <source>
        <tissue evidence="1">Skin</tissue>
    </source>
</reference>
<dbReference type="AlphaFoldDB" id="A0A0B7BLR8"/>
<organism evidence="1">
    <name type="scientific">Arion vulgaris</name>
    <dbReference type="NCBI Taxonomy" id="1028688"/>
    <lineage>
        <taxon>Eukaryota</taxon>
        <taxon>Metazoa</taxon>
        <taxon>Spiralia</taxon>
        <taxon>Lophotrochozoa</taxon>
        <taxon>Mollusca</taxon>
        <taxon>Gastropoda</taxon>
        <taxon>Heterobranchia</taxon>
        <taxon>Euthyneura</taxon>
        <taxon>Panpulmonata</taxon>
        <taxon>Eupulmonata</taxon>
        <taxon>Stylommatophora</taxon>
        <taxon>Helicina</taxon>
        <taxon>Arionoidea</taxon>
        <taxon>Arionidae</taxon>
        <taxon>Arion</taxon>
    </lineage>
</organism>
<name>A0A0B7BLR8_9EUPU</name>
<evidence type="ECO:0000313" key="1">
    <source>
        <dbReference type="EMBL" id="CEK94274.1"/>
    </source>
</evidence>
<protein>
    <submittedName>
        <fullName evidence="1">Uncharacterized protein</fullName>
    </submittedName>
</protein>
<sequence length="49" mass="5579">MRAYRIDEIGSVHTSARLSQVFVCKKVSTLVTLHSSMFKSVQPGHFREI</sequence>
<dbReference type="EMBL" id="HACG01047409">
    <property type="protein sequence ID" value="CEK94274.1"/>
    <property type="molecule type" value="Transcribed_RNA"/>
</dbReference>
<proteinExistence type="predicted"/>